<dbReference type="OrthoDB" id="3558022at2759"/>
<dbReference type="PANTHER" id="PTHR39136:SF1">
    <property type="entry name" value="ALTERED INHERITANCE OF MITOCHONDRIA PROTEIN 11"/>
    <property type="match status" value="1"/>
</dbReference>
<evidence type="ECO:0000313" key="6">
    <source>
        <dbReference type="EMBL" id="KAG9230861.1"/>
    </source>
</evidence>
<feature type="region of interest" description="Disordered" evidence="5">
    <location>
        <begin position="1"/>
        <end position="27"/>
    </location>
</feature>
<evidence type="ECO:0000256" key="2">
    <source>
        <dbReference type="ARBA" id="ARBA00022989"/>
    </source>
</evidence>
<reference evidence="6" key="1">
    <citation type="journal article" date="2021" name="IMA Fungus">
        <title>Genomic characterization of three marine fungi, including Emericellopsis atlantica sp. nov. with signatures of a generalist lifestyle and marine biomass degradation.</title>
        <authorList>
            <person name="Hagestad O.C."/>
            <person name="Hou L."/>
            <person name="Andersen J.H."/>
            <person name="Hansen E.H."/>
            <person name="Altermark B."/>
            <person name="Li C."/>
            <person name="Kuhnert E."/>
            <person name="Cox R.J."/>
            <person name="Crous P.W."/>
            <person name="Spatafora J.W."/>
            <person name="Lail K."/>
            <person name="Amirebrahimi M."/>
            <person name="Lipzen A."/>
            <person name="Pangilinan J."/>
            <person name="Andreopoulos W."/>
            <person name="Hayes R.D."/>
            <person name="Ng V."/>
            <person name="Grigoriev I.V."/>
            <person name="Jackson S.A."/>
            <person name="Sutton T.D.S."/>
            <person name="Dobson A.D.W."/>
            <person name="Rama T."/>
        </authorList>
    </citation>
    <scope>NUCLEOTIDE SEQUENCE</scope>
    <source>
        <strain evidence="6">TRa018bII</strain>
    </source>
</reference>
<dbReference type="GO" id="GO:0016020">
    <property type="term" value="C:membrane"/>
    <property type="evidence" value="ECO:0007669"/>
    <property type="project" value="UniProtKB-SubCell"/>
</dbReference>
<dbReference type="EMBL" id="MU251639">
    <property type="protein sequence ID" value="KAG9230861.1"/>
    <property type="molecule type" value="Genomic_DNA"/>
</dbReference>
<dbReference type="PANTHER" id="PTHR39136">
    <property type="entry name" value="ALTERED INHERITANCE OF MITOCHONDRIA PROTEIN 11"/>
    <property type="match status" value="1"/>
</dbReference>
<sequence>MAFLQQPSSMAQPPPIRSSQPSEAPESQSAFFSQRSRRQLGLFVIGAGFVAASAAITRRSLVKRYKASVPRFYQPSNRPTEVNGGLEAFEALNVATVNVVSSAIMVSGGLLWAFDISSVDDMRKKVRRRMGAAGSDEDKGAEEEIEEWVASILSRKEFKHLKSMERTKDEEEKKS</sequence>
<feature type="transmembrane region" description="Helical" evidence="4">
    <location>
        <begin position="40"/>
        <end position="57"/>
    </location>
</feature>
<feature type="compositionally biased region" description="Polar residues" evidence="5">
    <location>
        <begin position="1"/>
        <end position="11"/>
    </location>
</feature>
<accession>A0A9P7YCL3</accession>
<protein>
    <recommendedName>
        <fullName evidence="4">Altered inheritance of mitochondria protein 11</fullName>
    </recommendedName>
</protein>
<evidence type="ECO:0000313" key="7">
    <source>
        <dbReference type="Proteomes" id="UP000824998"/>
    </source>
</evidence>
<dbReference type="InterPro" id="IPR038814">
    <property type="entry name" value="AIM11"/>
</dbReference>
<organism evidence="6 7">
    <name type="scientific">Amylocarpus encephaloides</name>
    <dbReference type="NCBI Taxonomy" id="45428"/>
    <lineage>
        <taxon>Eukaryota</taxon>
        <taxon>Fungi</taxon>
        <taxon>Dikarya</taxon>
        <taxon>Ascomycota</taxon>
        <taxon>Pezizomycotina</taxon>
        <taxon>Leotiomycetes</taxon>
        <taxon>Helotiales</taxon>
        <taxon>Helotiales incertae sedis</taxon>
        <taxon>Amylocarpus</taxon>
    </lineage>
</organism>
<comment type="similarity">
    <text evidence="4">Belongs to the AIM11 family.</text>
</comment>
<dbReference type="AlphaFoldDB" id="A0A9P7YCL3"/>
<evidence type="ECO:0000256" key="1">
    <source>
        <dbReference type="ARBA" id="ARBA00022692"/>
    </source>
</evidence>
<comment type="subcellular location">
    <subcellularLocation>
        <location evidence="4">Membrane</location>
        <topology evidence="4">Multi-pass membrane protein</topology>
    </subcellularLocation>
</comment>
<evidence type="ECO:0000256" key="4">
    <source>
        <dbReference type="RuleBase" id="RU367098"/>
    </source>
</evidence>
<feature type="transmembrane region" description="Helical" evidence="4">
    <location>
        <begin position="99"/>
        <end position="119"/>
    </location>
</feature>
<dbReference type="Proteomes" id="UP000824998">
    <property type="component" value="Unassembled WGS sequence"/>
</dbReference>
<dbReference type="GO" id="GO:0005739">
    <property type="term" value="C:mitochondrion"/>
    <property type="evidence" value="ECO:0007669"/>
    <property type="project" value="TreeGrafter"/>
</dbReference>
<keyword evidence="3 4" id="KW-0472">Membrane</keyword>
<comment type="caution">
    <text evidence="6">The sequence shown here is derived from an EMBL/GenBank/DDBJ whole genome shotgun (WGS) entry which is preliminary data.</text>
</comment>
<evidence type="ECO:0000256" key="5">
    <source>
        <dbReference type="SAM" id="MobiDB-lite"/>
    </source>
</evidence>
<keyword evidence="2 4" id="KW-1133">Transmembrane helix</keyword>
<name>A0A9P7YCL3_9HELO</name>
<keyword evidence="7" id="KW-1185">Reference proteome</keyword>
<gene>
    <name evidence="4" type="primary">AIM11</name>
    <name evidence="6" type="ORF">BJ875DRAFT_138833</name>
</gene>
<keyword evidence="1 4" id="KW-0812">Transmembrane</keyword>
<evidence type="ECO:0000256" key="3">
    <source>
        <dbReference type="ARBA" id="ARBA00023136"/>
    </source>
</evidence>
<feature type="compositionally biased region" description="Low complexity" evidence="5">
    <location>
        <begin position="18"/>
        <end position="27"/>
    </location>
</feature>
<proteinExistence type="inferred from homology"/>